<dbReference type="RefSeq" id="WP_104959148.1">
    <property type="nucleotide sequence ID" value="NZ_CP026377.1"/>
</dbReference>
<dbReference type="Gene3D" id="3.30.370.10">
    <property type="entry name" value="Barstar-like"/>
    <property type="match status" value="1"/>
</dbReference>
<dbReference type="InterPro" id="IPR000468">
    <property type="entry name" value="Barstar"/>
</dbReference>
<dbReference type="EMBL" id="CP026377">
    <property type="protein sequence ID" value="AUX95446.1"/>
    <property type="molecule type" value="Genomic_DNA"/>
</dbReference>
<organism evidence="3 4">
    <name type="scientific">Mixta gaviniae</name>
    <dbReference type="NCBI Taxonomy" id="665914"/>
    <lineage>
        <taxon>Bacteria</taxon>
        <taxon>Pseudomonadati</taxon>
        <taxon>Pseudomonadota</taxon>
        <taxon>Gammaproteobacteria</taxon>
        <taxon>Enterobacterales</taxon>
        <taxon>Erwiniaceae</taxon>
        <taxon>Mixta</taxon>
    </lineage>
</organism>
<accession>A0A2L0ILL0</accession>
<reference evidence="3 4" key="1">
    <citation type="submission" date="2018-01" db="EMBL/GenBank/DDBJ databases">
        <title>Complete and assembled Genome of Pantoea gaviniae DSM22758T.</title>
        <authorList>
            <person name="Stevens M.J.A."/>
            <person name="Zurfluh K."/>
            <person name="Stephan R."/>
        </authorList>
    </citation>
    <scope>NUCLEOTIDE SEQUENCE [LARGE SCALE GENOMIC DNA]</scope>
    <source>
        <strain evidence="3 4">DSM 22758</strain>
    </source>
</reference>
<dbReference type="KEGG" id="pgz:C2E15_10600"/>
<dbReference type="SUPFAM" id="SSF52038">
    <property type="entry name" value="Barstar-related"/>
    <property type="match status" value="1"/>
</dbReference>
<name>A0A2L0ILL0_9GAMM</name>
<gene>
    <name evidence="3" type="ORF">C2E15_10600</name>
</gene>
<dbReference type="AlphaFoldDB" id="A0A2L0ILL0"/>
<sequence>MRFDFSIIACRTDFYRCFAAQSGVGDHFGANLDALWDALTGDIALPARIVLCHAPSPDQSGELAAIFDLLEEAQQTLQGALALHYC</sequence>
<dbReference type="Pfam" id="PF01337">
    <property type="entry name" value="Barstar"/>
    <property type="match status" value="1"/>
</dbReference>
<dbReference type="Proteomes" id="UP000238365">
    <property type="component" value="Chromosome"/>
</dbReference>
<evidence type="ECO:0000259" key="2">
    <source>
        <dbReference type="Pfam" id="PF01337"/>
    </source>
</evidence>
<protein>
    <submittedName>
        <fullName evidence="3">Barstar, RNAse (Barnase) inhibitor</fullName>
    </submittedName>
</protein>
<evidence type="ECO:0000313" key="3">
    <source>
        <dbReference type="EMBL" id="AUX95446.1"/>
    </source>
</evidence>
<comment type="similarity">
    <text evidence="1">Belongs to the barstar family.</text>
</comment>
<keyword evidence="4" id="KW-1185">Reference proteome</keyword>
<evidence type="ECO:0000256" key="1">
    <source>
        <dbReference type="ARBA" id="ARBA00006845"/>
    </source>
</evidence>
<feature type="domain" description="Barstar (barnase inhibitor)" evidence="2">
    <location>
        <begin position="2"/>
        <end position="77"/>
    </location>
</feature>
<evidence type="ECO:0000313" key="4">
    <source>
        <dbReference type="Proteomes" id="UP000238365"/>
    </source>
</evidence>
<dbReference type="InterPro" id="IPR035905">
    <property type="entry name" value="Barstar-like_sf"/>
</dbReference>
<proteinExistence type="inferred from homology"/>